<reference evidence="2 3" key="2">
    <citation type="journal article" date="2018" name="Annu Rev Anim Biosci">
        <title>Bat Biology, Genomes, and the Bat1K Project: To Generate Chromosome-Level Genomes for All Living Bat Species.</title>
        <authorList>
            <person name="Teeling E.C."/>
            <person name="Vernes S.C."/>
            <person name="Davalos L.M."/>
            <person name="Ray D.A."/>
            <person name="Gilbert M.T.P."/>
            <person name="Myers E."/>
        </authorList>
    </citation>
    <scope>NUCLEOTIDE SEQUENCE</scope>
</reference>
<organism evidence="2 3">
    <name type="scientific">Rhinolophus ferrumequinum</name>
    <name type="common">Greater horseshoe bat</name>
    <dbReference type="NCBI Taxonomy" id="59479"/>
    <lineage>
        <taxon>Eukaryota</taxon>
        <taxon>Metazoa</taxon>
        <taxon>Chordata</taxon>
        <taxon>Craniata</taxon>
        <taxon>Vertebrata</taxon>
        <taxon>Euteleostomi</taxon>
        <taxon>Mammalia</taxon>
        <taxon>Eutheria</taxon>
        <taxon>Laurasiatheria</taxon>
        <taxon>Chiroptera</taxon>
        <taxon>Yinpterochiroptera</taxon>
        <taxon>Rhinolophoidea</taxon>
        <taxon>Rhinolophidae</taxon>
        <taxon>Rhinolophinae</taxon>
        <taxon>Rhinolophus</taxon>
    </lineage>
</organism>
<evidence type="ECO:0000256" key="1">
    <source>
        <dbReference type="SAM" id="Phobius"/>
    </source>
</evidence>
<accession>A0A671EHM1</accession>
<name>A0A671EHM1_RHIFE</name>
<reference evidence="2 3" key="1">
    <citation type="journal article" date="2015" name="Annu Rev Anim Biosci">
        <title>The Genome 10K Project: a way forward.</title>
        <authorList>
            <person name="Koepfli K.P."/>
            <person name="Paten B."/>
            <person name="O'Brien S.J."/>
            <person name="Koepfli K.P."/>
            <person name="Paten B."/>
            <person name="Antunes A."/>
            <person name="Belov K."/>
            <person name="Bustamante C."/>
            <person name="Castoe T.A."/>
            <person name="Clawson H."/>
            <person name="Crawford A.J."/>
            <person name="Diekhans M."/>
            <person name="Distel D."/>
            <person name="Durbin R."/>
            <person name="Earl D."/>
            <person name="Fujita M.K."/>
            <person name="Gamble T."/>
            <person name="Georges A."/>
            <person name="Gemmell N."/>
            <person name="Gilbert M.T."/>
            <person name="Graves J.M."/>
            <person name="Green R.E."/>
            <person name="Hickey G."/>
            <person name="Jarvis E.D."/>
            <person name="Johnson W."/>
            <person name="Komissarov A."/>
            <person name="Korf I."/>
            <person name="Kuhn R."/>
            <person name="Larkin D.M."/>
            <person name="Lewin H."/>
            <person name="Lopez J.V."/>
            <person name="Ma J."/>
            <person name="Marques-Bonet T."/>
            <person name="Miller W."/>
            <person name="Murphy R."/>
            <person name="Pevzner P."/>
            <person name="Shapiro B."/>
            <person name="Steiner C."/>
            <person name="Tamazian G."/>
            <person name="Venkatesh B."/>
            <person name="Wang J."/>
            <person name="Wayne R."/>
            <person name="Wiley E."/>
            <person name="Yang H."/>
            <person name="Zhang G."/>
            <person name="Haussler D."/>
            <person name="Ryder O."/>
            <person name="O'Brien S.J."/>
        </authorList>
    </citation>
    <scope>NUCLEOTIDE SEQUENCE</scope>
</reference>
<protein>
    <submittedName>
        <fullName evidence="2">Uncharacterized protein</fullName>
    </submittedName>
</protein>
<keyword evidence="1" id="KW-0472">Membrane</keyword>
<dbReference type="Proteomes" id="UP000472240">
    <property type="component" value="Chromosome 14"/>
</dbReference>
<evidence type="ECO:0000313" key="2">
    <source>
        <dbReference type="Ensembl" id="ENSRFEP00010012804.1"/>
    </source>
</evidence>
<evidence type="ECO:0000313" key="3">
    <source>
        <dbReference type="Proteomes" id="UP000472240"/>
    </source>
</evidence>
<reference evidence="3" key="3">
    <citation type="submission" date="2018-12" db="EMBL/GenBank/DDBJ databases">
        <title>G10K-VGP greater horseshoe bat female genome, primary haplotype.</title>
        <authorList>
            <person name="Teeling E."/>
            <person name="Myers G."/>
            <person name="Vernes S."/>
            <person name="Pippel M."/>
            <person name="Winkler S."/>
            <person name="Fedrigo O."/>
            <person name="Rhie A."/>
            <person name="Koren S."/>
            <person name="Phillippy A."/>
            <person name="Lewin H."/>
            <person name="Damas J."/>
            <person name="Howe K."/>
            <person name="Mountcastle J."/>
            <person name="Jarvis E.D."/>
        </authorList>
    </citation>
    <scope>NUCLEOTIDE SEQUENCE [LARGE SCALE GENOMIC DNA]</scope>
</reference>
<reference evidence="2" key="5">
    <citation type="submission" date="2025-09" db="UniProtKB">
        <authorList>
            <consortium name="Ensembl"/>
        </authorList>
    </citation>
    <scope>IDENTIFICATION</scope>
</reference>
<proteinExistence type="predicted"/>
<dbReference type="Ensembl" id="ENSRFET00010014002.1">
    <property type="protein sequence ID" value="ENSRFEP00010012804.1"/>
    <property type="gene ID" value="ENSRFEG00010008703.1"/>
</dbReference>
<keyword evidence="1" id="KW-0812">Transmembrane</keyword>
<feature type="transmembrane region" description="Helical" evidence="1">
    <location>
        <begin position="6"/>
        <end position="25"/>
    </location>
</feature>
<keyword evidence="1" id="KW-1133">Transmembrane helix</keyword>
<reference evidence="2" key="4">
    <citation type="submission" date="2025-08" db="UniProtKB">
        <authorList>
            <consortium name="Ensembl"/>
        </authorList>
    </citation>
    <scope>IDENTIFICATION</scope>
</reference>
<keyword evidence="3" id="KW-1185">Reference proteome</keyword>
<dbReference type="AlphaFoldDB" id="A0A671EHM1"/>
<dbReference type="InParanoid" id="A0A671EHM1"/>
<sequence>IKIMYFSSIFMCFCFVFLHFGAFFGNKLLVNLCARLGLTLEYMLNKGGDDLSDSCGKQHSHLQCPKQYFSNINLSSSVANQNVSIYHYGNNLEYFFQY</sequence>